<evidence type="ECO:0000313" key="2">
    <source>
        <dbReference type="EMBL" id="GAA4072282.1"/>
    </source>
</evidence>
<accession>A0ABP7VQE5</accession>
<feature type="region of interest" description="Disordered" evidence="1">
    <location>
        <begin position="44"/>
        <end position="82"/>
    </location>
</feature>
<feature type="region of interest" description="Disordered" evidence="1">
    <location>
        <begin position="1"/>
        <end position="25"/>
    </location>
</feature>
<comment type="caution">
    <text evidence="2">The sequence shown here is derived from an EMBL/GenBank/DDBJ whole genome shotgun (WGS) entry which is preliminary data.</text>
</comment>
<gene>
    <name evidence="2" type="ORF">GCM10022233_56800</name>
</gene>
<organism evidence="2 3">
    <name type="scientific">Streptomyces shaanxiensis</name>
    <dbReference type="NCBI Taxonomy" id="653357"/>
    <lineage>
        <taxon>Bacteria</taxon>
        <taxon>Bacillati</taxon>
        <taxon>Actinomycetota</taxon>
        <taxon>Actinomycetes</taxon>
        <taxon>Kitasatosporales</taxon>
        <taxon>Streptomycetaceae</taxon>
        <taxon>Streptomyces</taxon>
    </lineage>
</organism>
<feature type="compositionally biased region" description="Low complexity" evidence="1">
    <location>
        <begin position="53"/>
        <end position="62"/>
    </location>
</feature>
<dbReference type="Proteomes" id="UP001499984">
    <property type="component" value="Unassembled WGS sequence"/>
</dbReference>
<sequence length="104" mass="11004">MEAAPLERRAAGEDRQRTHHDRDEERYLVGRAEAQQERTLVPDRCDGHRLDGQADAGDVGAVGEVGGMSGVGSETAAATGDHRCAKTEDQVVAAAHSETGPLGR</sequence>
<proteinExistence type="predicted"/>
<dbReference type="EMBL" id="BAAAZY010000013">
    <property type="protein sequence ID" value="GAA4072282.1"/>
    <property type="molecule type" value="Genomic_DNA"/>
</dbReference>
<evidence type="ECO:0000256" key="1">
    <source>
        <dbReference type="SAM" id="MobiDB-lite"/>
    </source>
</evidence>
<reference evidence="3" key="1">
    <citation type="journal article" date="2019" name="Int. J. Syst. Evol. Microbiol.">
        <title>The Global Catalogue of Microorganisms (GCM) 10K type strain sequencing project: providing services to taxonomists for standard genome sequencing and annotation.</title>
        <authorList>
            <consortium name="The Broad Institute Genomics Platform"/>
            <consortium name="The Broad Institute Genome Sequencing Center for Infectious Disease"/>
            <person name="Wu L."/>
            <person name="Ma J."/>
        </authorList>
    </citation>
    <scope>NUCLEOTIDE SEQUENCE [LARGE SCALE GENOMIC DNA]</scope>
    <source>
        <strain evidence="3">JCM 16925</strain>
    </source>
</reference>
<name>A0ABP7VQE5_9ACTN</name>
<protein>
    <submittedName>
        <fullName evidence="2">Uncharacterized protein</fullName>
    </submittedName>
</protein>
<keyword evidence="3" id="KW-1185">Reference proteome</keyword>
<evidence type="ECO:0000313" key="3">
    <source>
        <dbReference type="Proteomes" id="UP001499984"/>
    </source>
</evidence>